<comment type="caution">
    <text evidence="2">The sequence shown here is derived from an EMBL/GenBank/DDBJ whole genome shotgun (WGS) entry which is preliminary data.</text>
</comment>
<evidence type="ECO:0000313" key="2">
    <source>
        <dbReference type="EMBL" id="GIY14164.1"/>
    </source>
</evidence>
<proteinExistence type="predicted"/>
<dbReference type="Proteomes" id="UP001054945">
    <property type="component" value="Unassembled WGS sequence"/>
</dbReference>
<name>A0AAV4QY24_CAEEX</name>
<keyword evidence="3" id="KW-1185">Reference proteome</keyword>
<reference evidence="2 3" key="1">
    <citation type="submission" date="2021-06" db="EMBL/GenBank/DDBJ databases">
        <title>Caerostris extrusa draft genome.</title>
        <authorList>
            <person name="Kono N."/>
            <person name="Arakawa K."/>
        </authorList>
    </citation>
    <scope>NUCLEOTIDE SEQUENCE [LARGE SCALE GENOMIC DNA]</scope>
</reference>
<evidence type="ECO:0000256" key="1">
    <source>
        <dbReference type="SAM" id="MobiDB-lite"/>
    </source>
</evidence>
<feature type="region of interest" description="Disordered" evidence="1">
    <location>
        <begin position="70"/>
        <end position="89"/>
    </location>
</feature>
<protein>
    <submittedName>
        <fullName evidence="2">Uncharacterized protein</fullName>
    </submittedName>
</protein>
<accession>A0AAV4QY24</accession>
<dbReference type="AlphaFoldDB" id="A0AAV4QY24"/>
<organism evidence="2 3">
    <name type="scientific">Caerostris extrusa</name>
    <name type="common">Bark spider</name>
    <name type="synonym">Caerostris bankana</name>
    <dbReference type="NCBI Taxonomy" id="172846"/>
    <lineage>
        <taxon>Eukaryota</taxon>
        <taxon>Metazoa</taxon>
        <taxon>Ecdysozoa</taxon>
        <taxon>Arthropoda</taxon>
        <taxon>Chelicerata</taxon>
        <taxon>Arachnida</taxon>
        <taxon>Araneae</taxon>
        <taxon>Araneomorphae</taxon>
        <taxon>Entelegynae</taxon>
        <taxon>Araneoidea</taxon>
        <taxon>Araneidae</taxon>
        <taxon>Caerostris</taxon>
    </lineage>
</organism>
<sequence>MKEKLFLSTGSDLFSRPMPIQSKSKKHSRHVQAGTLFNIINSTAEDYLSIARDGSVATIFAPLTETGRPGENVSLKLITPRKQTPKERS</sequence>
<evidence type="ECO:0000313" key="3">
    <source>
        <dbReference type="Proteomes" id="UP001054945"/>
    </source>
</evidence>
<gene>
    <name evidence="2" type="ORF">CEXT_732751</name>
</gene>
<dbReference type="EMBL" id="BPLR01007051">
    <property type="protein sequence ID" value="GIY14164.1"/>
    <property type="molecule type" value="Genomic_DNA"/>
</dbReference>